<dbReference type="NCBIfam" id="TIGR02258">
    <property type="entry name" value="2_5_ligase"/>
    <property type="match status" value="1"/>
</dbReference>
<dbReference type="RefSeq" id="WP_144941470.1">
    <property type="nucleotide sequence ID" value="NZ_JBFAEN010000004.1"/>
</dbReference>
<feature type="short sequence motif" description="HXTX 1" evidence="2">
    <location>
        <begin position="41"/>
        <end position="44"/>
    </location>
</feature>
<feature type="region of interest" description="Disordered" evidence="3">
    <location>
        <begin position="192"/>
        <end position="212"/>
    </location>
</feature>
<reference evidence="5 6" key="1">
    <citation type="submission" date="2024-06" db="EMBL/GenBank/DDBJ databases">
        <title>The Natural Products Discovery Center: Release of the First 8490 Sequenced Strains for Exploring Actinobacteria Biosynthetic Diversity.</title>
        <authorList>
            <person name="Kalkreuter E."/>
            <person name="Kautsar S.A."/>
            <person name="Yang D."/>
            <person name="Bader C.D."/>
            <person name="Teijaro C.N."/>
            <person name="Fluegel L."/>
            <person name="Davis C.M."/>
            <person name="Simpson J.R."/>
            <person name="Lauterbach L."/>
            <person name="Steele A.D."/>
            <person name="Gui C."/>
            <person name="Meng S."/>
            <person name="Li G."/>
            <person name="Viehrig K."/>
            <person name="Ye F."/>
            <person name="Su P."/>
            <person name="Kiefer A.F."/>
            <person name="Nichols A."/>
            <person name="Cepeda A.J."/>
            <person name="Yan W."/>
            <person name="Fan B."/>
            <person name="Jiang Y."/>
            <person name="Adhikari A."/>
            <person name="Zheng C.-J."/>
            <person name="Schuster L."/>
            <person name="Cowan T.M."/>
            <person name="Smanski M.J."/>
            <person name="Chevrette M.G."/>
            <person name="De Carvalho L.P.S."/>
            <person name="Shen B."/>
        </authorList>
    </citation>
    <scope>NUCLEOTIDE SEQUENCE [LARGE SCALE GENOMIC DNA]</scope>
    <source>
        <strain evidence="5 6">NPDC079179</strain>
    </source>
</reference>
<name>A0ABV3KFN4_9MICC</name>
<evidence type="ECO:0000259" key="4">
    <source>
        <dbReference type="Pfam" id="PF02834"/>
    </source>
</evidence>
<dbReference type="HAMAP" id="MF_01940">
    <property type="entry name" value="RNA_CPDase"/>
    <property type="match status" value="1"/>
</dbReference>
<gene>
    <name evidence="5" type="primary">thpR</name>
    <name evidence="5" type="ORF">AB0O96_11305</name>
</gene>
<keyword evidence="6" id="KW-1185">Reference proteome</keyword>
<comment type="function">
    <text evidence="2">Hydrolyzes RNA 2',3'-cyclic phosphodiester to an RNA 2'-phosphomonoester.</text>
</comment>
<feature type="active site" description="Proton acceptor" evidence="2">
    <location>
        <position position="118"/>
    </location>
</feature>
<dbReference type="PANTHER" id="PTHR35561">
    <property type="entry name" value="RNA 2',3'-CYCLIC PHOSPHODIESTERASE"/>
    <property type="match status" value="1"/>
</dbReference>
<organism evidence="5 6">
    <name type="scientific">Kocuria salsicia</name>
    <dbReference type="NCBI Taxonomy" id="664639"/>
    <lineage>
        <taxon>Bacteria</taxon>
        <taxon>Bacillati</taxon>
        <taxon>Actinomycetota</taxon>
        <taxon>Actinomycetes</taxon>
        <taxon>Micrococcales</taxon>
        <taxon>Micrococcaceae</taxon>
        <taxon>Kocuria</taxon>
    </lineage>
</organism>
<dbReference type="SUPFAM" id="SSF55144">
    <property type="entry name" value="LigT-like"/>
    <property type="match status" value="1"/>
</dbReference>
<dbReference type="Pfam" id="PF02834">
    <property type="entry name" value="LigT_PEase"/>
    <property type="match status" value="1"/>
</dbReference>
<feature type="short sequence motif" description="HXTX 2" evidence="2">
    <location>
        <begin position="118"/>
        <end position="121"/>
    </location>
</feature>
<dbReference type="EC" id="3.1.4.58" evidence="2"/>
<feature type="active site" description="Proton donor" evidence="2">
    <location>
        <position position="41"/>
    </location>
</feature>
<dbReference type="Proteomes" id="UP001553031">
    <property type="component" value="Unassembled WGS sequence"/>
</dbReference>
<comment type="similarity">
    <text evidence="2">Belongs to the 2H phosphoesterase superfamily. ThpR family.</text>
</comment>
<protein>
    <recommendedName>
        <fullName evidence="2">RNA 2',3'-cyclic phosphodiesterase</fullName>
        <shortName evidence="2">RNA 2',3'-CPDase</shortName>
        <ecNumber evidence="2">3.1.4.58</ecNumber>
    </recommendedName>
</protein>
<evidence type="ECO:0000313" key="6">
    <source>
        <dbReference type="Proteomes" id="UP001553031"/>
    </source>
</evidence>
<dbReference type="PANTHER" id="PTHR35561:SF1">
    <property type="entry name" value="RNA 2',3'-CYCLIC PHOSPHODIESTERASE"/>
    <property type="match status" value="1"/>
</dbReference>
<dbReference type="InterPro" id="IPR009097">
    <property type="entry name" value="Cyclic_Pdiesterase"/>
</dbReference>
<comment type="catalytic activity">
    <reaction evidence="2">
        <text>a 3'-end 2',3'-cyclophospho-ribonucleotide-RNA + H2O = a 3'-end 2'-phospho-ribonucleotide-RNA + H(+)</text>
        <dbReference type="Rhea" id="RHEA:11828"/>
        <dbReference type="Rhea" id="RHEA-COMP:10464"/>
        <dbReference type="Rhea" id="RHEA-COMP:17353"/>
        <dbReference type="ChEBI" id="CHEBI:15377"/>
        <dbReference type="ChEBI" id="CHEBI:15378"/>
        <dbReference type="ChEBI" id="CHEBI:83064"/>
        <dbReference type="ChEBI" id="CHEBI:173113"/>
        <dbReference type="EC" id="3.1.4.58"/>
    </reaction>
</comment>
<feature type="domain" description="Phosphoesterase HXTX" evidence="4">
    <location>
        <begin position="9"/>
        <end position="85"/>
    </location>
</feature>
<sequence length="212" mass="22851">MRLFAAAYPPRAAREHLVRALSEVRAMTGTSLRWGDPEQWHVTLAFYGDQPEGAVPDLEEHLHAVASPSPPLRVGLRGAGSFGGTTLWMGLGGETTGLADLMRVCSLDPDERARQRAHLTVARLSRTERSRRAAQRRRGSRVFARGGPELADVVRALSVYDGPEWTVGEVRLMSSALGEGRSGGALHREIARCPLGGPAAPGPPGQGRPRPR</sequence>
<dbReference type="InterPro" id="IPR004175">
    <property type="entry name" value="RNA_CPDase"/>
</dbReference>
<keyword evidence="1 2" id="KW-0378">Hydrolase</keyword>
<evidence type="ECO:0000256" key="1">
    <source>
        <dbReference type="ARBA" id="ARBA00022801"/>
    </source>
</evidence>
<evidence type="ECO:0000256" key="2">
    <source>
        <dbReference type="HAMAP-Rule" id="MF_01940"/>
    </source>
</evidence>
<accession>A0ABV3KFN4</accession>
<comment type="caution">
    <text evidence="5">The sequence shown here is derived from an EMBL/GenBank/DDBJ whole genome shotgun (WGS) entry which is preliminary data.</text>
</comment>
<evidence type="ECO:0000313" key="5">
    <source>
        <dbReference type="EMBL" id="MEV8158771.1"/>
    </source>
</evidence>
<evidence type="ECO:0000256" key="3">
    <source>
        <dbReference type="SAM" id="MobiDB-lite"/>
    </source>
</evidence>
<dbReference type="InterPro" id="IPR014051">
    <property type="entry name" value="Phosphoesterase_HXTX"/>
</dbReference>
<dbReference type="EMBL" id="JBFBLL010000008">
    <property type="protein sequence ID" value="MEV8158771.1"/>
    <property type="molecule type" value="Genomic_DNA"/>
</dbReference>
<proteinExistence type="inferred from homology"/>
<dbReference type="Gene3D" id="3.90.1140.10">
    <property type="entry name" value="Cyclic phosphodiesterase"/>
    <property type="match status" value="1"/>
</dbReference>